<dbReference type="EMBL" id="CABWIL020000006">
    <property type="protein sequence ID" value="CAB3962877.1"/>
    <property type="molecule type" value="Genomic_DNA"/>
</dbReference>
<reference evidence="1 2" key="1">
    <citation type="submission" date="2020-04" db="EMBL/GenBank/DDBJ databases">
        <authorList>
            <person name="Depoorter E."/>
        </authorList>
    </citation>
    <scope>NUCLEOTIDE SEQUENCE [LARGE SCALE GENOMIC DNA]</scope>
    <source>
        <strain evidence="1 2">BCC0217</strain>
    </source>
</reference>
<sequence>MSKKIFPPIILAISLFFSKESESREVSESGQSEYRYDLIKSCGFSLRSTRELRESQDACRLLYDDRSGSPFFYGSIAANPALLHEKVKIGFIDLNHGQPKTSRANYYDTQRDVTQEVTTSKKIPSPRGNRADIVIVSRLVLSYDKALENDRALVPVRELYECWDGFFPGTTTAVSLSLCSILPPRARSFASKSSWPAHVINSLVVE</sequence>
<dbReference type="AlphaFoldDB" id="A0A6J5IT78"/>
<name>A0A6J5IT78_9BURK</name>
<evidence type="ECO:0000313" key="2">
    <source>
        <dbReference type="Proteomes" id="UP000494301"/>
    </source>
</evidence>
<evidence type="ECO:0000313" key="1">
    <source>
        <dbReference type="EMBL" id="CAB3962877.1"/>
    </source>
</evidence>
<organism evidence="1 2">
    <name type="scientific">Burkholderia aenigmatica</name>
    <dbReference type="NCBI Taxonomy" id="2015348"/>
    <lineage>
        <taxon>Bacteria</taxon>
        <taxon>Pseudomonadati</taxon>
        <taxon>Pseudomonadota</taxon>
        <taxon>Betaproteobacteria</taxon>
        <taxon>Burkholderiales</taxon>
        <taxon>Burkholderiaceae</taxon>
        <taxon>Burkholderia</taxon>
        <taxon>Burkholderia cepacia complex</taxon>
    </lineage>
</organism>
<accession>A0A6J5IT78</accession>
<dbReference type="Proteomes" id="UP000494301">
    <property type="component" value="Unassembled WGS sequence"/>
</dbReference>
<proteinExistence type="predicted"/>
<dbReference type="RefSeq" id="WP_164462554.1">
    <property type="nucleotide sequence ID" value="NZ_CABVQF010000034.1"/>
</dbReference>
<gene>
    <name evidence="1" type="ORF">BLA3211_01947</name>
</gene>
<protein>
    <submittedName>
        <fullName evidence="1">Uncharacterized protein</fullName>
    </submittedName>
</protein>